<dbReference type="EMBL" id="JAPDFW010000064">
    <property type="protein sequence ID" value="KAJ5075495.1"/>
    <property type="molecule type" value="Genomic_DNA"/>
</dbReference>
<feature type="compositionally biased region" description="Basic and acidic residues" evidence="1">
    <location>
        <begin position="74"/>
        <end position="87"/>
    </location>
</feature>
<feature type="compositionally biased region" description="Acidic residues" evidence="1">
    <location>
        <begin position="64"/>
        <end position="73"/>
    </location>
</feature>
<feature type="compositionally biased region" description="Basic and acidic residues" evidence="1">
    <location>
        <begin position="1"/>
        <end position="17"/>
    </location>
</feature>
<protein>
    <submittedName>
        <fullName evidence="2">Uncharacterized protein</fullName>
    </submittedName>
</protein>
<proteinExistence type="predicted"/>
<reference evidence="2" key="1">
    <citation type="submission" date="2022-10" db="EMBL/GenBank/DDBJ databases">
        <title>Novel sulphate-reducing endosymbionts in the free-living metamonad Anaeramoeba.</title>
        <authorList>
            <person name="Jerlstrom-Hultqvist J."/>
            <person name="Cepicka I."/>
            <person name="Gallot-Lavallee L."/>
            <person name="Salas-Leiva D."/>
            <person name="Curtis B.A."/>
            <person name="Zahonova K."/>
            <person name="Pipaliya S."/>
            <person name="Dacks J."/>
            <person name="Roger A.J."/>
        </authorList>
    </citation>
    <scope>NUCLEOTIDE SEQUENCE</scope>
    <source>
        <strain evidence="2">BMAN</strain>
    </source>
</reference>
<evidence type="ECO:0000313" key="3">
    <source>
        <dbReference type="Proteomes" id="UP001149090"/>
    </source>
</evidence>
<dbReference type="AlphaFoldDB" id="A0A9Q0LPF0"/>
<dbReference type="Proteomes" id="UP001149090">
    <property type="component" value="Unassembled WGS sequence"/>
</dbReference>
<sequence length="111" mass="13301">MMNKKDEKNESTNKEVESILTNQLPEKQNQEDDLKRKHNKTPEITPVKNLQPPQKKYFNKEDEYISDEQESSDEVDKKTPNKNESKKSKQRSKKKKRDKKRKEIKKKKSNL</sequence>
<evidence type="ECO:0000256" key="1">
    <source>
        <dbReference type="SAM" id="MobiDB-lite"/>
    </source>
</evidence>
<evidence type="ECO:0000313" key="2">
    <source>
        <dbReference type="EMBL" id="KAJ5075495.1"/>
    </source>
</evidence>
<feature type="compositionally biased region" description="Basic residues" evidence="1">
    <location>
        <begin position="88"/>
        <end position="111"/>
    </location>
</feature>
<feature type="region of interest" description="Disordered" evidence="1">
    <location>
        <begin position="1"/>
        <end position="111"/>
    </location>
</feature>
<comment type="caution">
    <text evidence="2">The sequence shown here is derived from an EMBL/GenBank/DDBJ whole genome shotgun (WGS) entry which is preliminary data.</text>
</comment>
<organism evidence="2 3">
    <name type="scientific">Anaeramoeba ignava</name>
    <name type="common">Anaerobic marine amoeba</name>
    <dbReference type="NCBI Taxonomy" id="1746090"/>
    <lineage>
        <taxon>Eukaryota</taxon>
        <taxon>Metamonada</taxon>
        <taxon>Anaeramoebidae</taxon>
        <taxon>Anaeramoeba</taxon>
    </lineage>
</organism>
<accession>A0A9Q0LPF0</accession>
<keyword evidence="3" id="KW-1185">Reference proteome</keyword>
<name>A0A9Q0LPF0_ANAIG</name>
<gene>
    <name evidence="2" type="ORF">M0811_07065</name>
</gene>